<dbReference type="SUPFAM" id="SSF69118">
    <property type="entry name" value="AhpD-like"/>
    <property type="match status" value="1"/>
</dbReference>
<proteinExistence type="predicted"/>
<dbReference type="Proteomes" id="UP000002866">
    <property type="component" value="Chromosome 6"/>
</dbReference>
<evidence type="ECO:0000313" key="1">
    <source>
        <dbReference type="EMBL" id="CCH61815.1"/>
    </source>
</evidence>
<name>I2H613_HENB6</name>
<dbReference type="InParanoid" id="I2H613"/>
<sequence length="285" mass="32423">MNRILNQKRLHQLQQFHPKLENVWYLVASATFSVCNRPEEIPLIYHQALSTQNGKPIDDRAKIIHELLESNRSDSLKADSLMESINETYKNPIQYEVQITKKLREALLITYPLGGLPKAINSLSQLKSVTPSALLPCVNQDVDITNPNLNTDALFQDTLRANPKTIEEYKKVTDDGIKYWNNVYNKVSNKVFHNISKSYPDMIYFIIKHTYGPLFSFNKILNEKEKCLIIVSALVPQDVDAQLYGHLKGALNAGCDKEVVSLIQDMSIMISTWCGVRSSNKISKL</sequence>
<accession>I2H613</accession>
<dbReference type="PANTHER" id="PTHR28180:SF2">
    <property type="entry name" value="PEROXISOMAL PROTEIN 2"/>
    <property type="match status" value="1"/>
</dbReference>
<dbReference type="RefSeq" id="XP_004181334.1">
    <property type="nucleotide sequence ID" value="XM_004181286.1"/>
</dbReference>
<gene>
    <name evidence="1" type="primary">TBLA0F02760</name>
    <name evidence="1" type="ORF">TBLA_0F02760</name>
</gene>
<organism evidence="1 2">
    <name type="scientific">Henningerozyma blattae (strain ATCC 34711 / CBS 6284 / DSM 70876 / NBRC 10599 / NRRL Y-10934 / UCD 77-7)</name>
    <name type="common">Yeast</name>
    <name type="synonym">Tetrapisispora blattae</name>
    <dbReference type="NCBI Taxonomy" id="1071380"/>
    <lineage>
        <taxon>Eukaryota</taxon>
        <taxon>Fungi</taxon>
        <taxon>Dikarya</taxon>
        <taxon>Ascomycota</taxon>
        <taxon>Saccharomycotina</taxon>
        <taxon>Saccharomycetes</taxon>
        <taxon>Saccharomycetales</taxon>
        <taxon>Saccharomycetaceae</taxon>
        <taxon>Henningerozyma</taxon>
    </lineage>
</organism>
<dbReference type="GeneID" id="14496924"/>
<dbReference type="FunCoup" id="I2H613">
    <property type="interactions" value="18"/>
</dbReference>
<dbReference type="AlphaFoldDB" id="I2H613"/>
<dbReference type="PANTHER" id="PTHR28180">
    <property type="entry name" value="CONSERVED MITOCHONDRIAL PROTEIN-RELATED"/>
    <property type="match status" value="1"/>
</dbReference>
<dbReference type="KEGG" id="tbl:TBLA_0F02760"/>
<evidence type="ECO:0008006" key="3">
    <source>
        <dbReference type="Google" id="ProtNLM"/>
    </source>
</evidence>
<evidence type="ECO:0000313" key="2">
    <source>
        <dbReference type="Proteomes" id="UP000002866"/>
    </source>
</evidence>
<protein>
    <recommendedName>
        <fullName evidence="3">Carboxymuconolactone decarboxylase-like domain-containing protein</fullName>
    </recommendedName>
</protein>
<dbReference type="HOGENOM" id="CLU_065389_3_0_1"/>
<dbReference type="InterPro" id="IPR029032">
    <property type="entry name" value="AhpD-like"/>
</dbReference>
<dbReference type="OMA" id="WGHLKGA"/>
<dbReference type="InterPro" id="IPR052999">
    <property type="entry name" value="PTS1_Protein"/>
</dbReference>
<dbReference type="EMBL" id="HE806321">
    <property type="protein sequence ID" value="CCH61815.1"/>
    <property type="molecule type" value="Genomic_DNA"/>
</dbReference>
<dbReference type="eggNOG" id="ENOG502RCP9">
    <property type="taxonomic scope" value="Eukaryota"/>
</dbReference>
<dbReference type="OrthoDB" id="5537330at2759"/>
<dbReference type="Gene3D" id="1.20.1290.10">
    <property type="entry name" value="AhpD-like"/>
    <property type="match status" value="1"/>
</dbReference>
<keyword evidence="2" id="KW-1185">Reference proteome</keyword>
<reference evidence="1 2" key="1">
    <citation type="journal article" date="2011" name="Proc. Natl. Acad. Sci. U.S.A.">
        <title>Evolutionary erosion of yeast sex chromosomes by mating-type switching accidents.</title>
        <authorList>
            <person name="Gordon J.L."/>
            <person name="Armisen D."/>
            <person name="Proux-Wera E."/>
            <person name="Oheigeartaigh S.S."/>
            <person name="Byrne K.P."/>
            <person name="Wolfe K.H."/>
        </authorList>
    </citation>
    <scope>NUCLEOTIDE SEQUENCE [LARGE SCALE GENOMIC DNA]</scope>
    <source>
        <strain evidence="2">ATCC 34711 / CBS 6284 / DSM 70876 / NBRC 10599 / NRRL Y-10934 / UCD 77-7</strain>
    </source>
</reference>